<dbReference type="Gene3D" id="1.10.3290.10">
    <property type="entry name" value="Fido-like domain"/>
    <property type="match status" value="1"/>
</dbReference>
<dbReference type="Pfam" id="PF02661">
    <property type="entry name" value="Fic"/>
    <property type="match status" value="1"/>
</dbReference>
<dbReference type="InterPro" id="IPR036597">
    <property type="entry name" value="Fido-like_dom_sf"/>
</dbReference>
<feature type="domain" description="Fido" evidence="1">
    <location>
        <begin position="113"/>
        <end position="270"/>
    </location>
</feature>
<dbReference type="Pfam" id="PF13776">
    <property type="entry name" value="DUF4172"/>
    <property type="match status" value="1"/>
</dbReference>
<reference evidence="3" key="1">
    <citation type="journal article" date="2019" name="Int. J. Syst. Evol. Microbiol.">
        <title>The Global Catalogue of Microorganisms (GCM) 10K type strain sequencing project: providing services to taxonomists for standard genome sequencing and annotation.</title>
        <authorList>
            <consortium name="The Broad Institute Genomics Platform"/>
            <consortium name="The Broad Institute Genome Sequencing Center for Infectious Disease"/>
            <person name="Wu L."/>
            <person name="Ma J."/>
        </authorList>
    </citation>
    <scope>NUCLEOTIDE SEQUENCE [LARGE SCALE GENOMIC DNA]</scope>
    <source>
        <strain evidence="3">CCUG 55250</strain>
    </source>
</reference>
<dbReference type="InterPro" id="IPR025230">
    <property type="entry name" value="DUF4172"/>
</dbReference>
<name>A0ABW0IBP6_9BACT</name>
<evidence type="ECO:0000313" key="3">
    <source>
        <dbReference type="Proteomes" id="UP001596106"/>
    </source>
</evidence>
<dbReference type="Proteomes" id="UP001596106">
    <property type="component" value="Unassembled WGS sequence"/>
</dbReference>
<dbReference type="EMBL" id="JBHSMA010000004">
    <property type="protein sequence ID" value="MFC5410833.1"/>
    <property type="molecule type" value="Genomic_DNA"/>
</dbReference>
<organism evidence="2 3">
    <name type="scientific">Larkinella bovis</name>
    <dbReference type="NCBI Taxonomy" id="683041"/>
    <lineage>
        <taxon>Bacteria</taxon>
        <taxon>Pseudomonadati</taxon>
        <taxon>Bacteroidota</taxon>
        <taxon>Cytophagia</taxon>
        <taxon>Cytophagales</taxon>
        <taxon>Spirosomataceae</taxon>
        <taxon>Larkinella</taxon>
    </lineage>
</organism>
<dbReference type="SUPFAM" id="SSF140931">
    <property type="entry name" value="Fic-like"/>
    <property type="match status" value="1"/>
</dbReference>
<dbReference type="Gene3D" id="1.10.10.10">
    <property type="entry name" value="Winged helix-like DNA-binding domain superfamily/Winged helix DNA-binding domain"/>
    <property type="match status" value="1"/>
</dbReference>
<gene>
    <name evidence="2" type="ORF">ACFPMF_16040</name>
</gene>
<sequence>MYIYQRRSWPHFHWDQEKLANPLALVRHKQGRLIGRMEGLGFSLRSEAMLQTMTLEILKSNEIEGEKLDQDQVRSSIAQRLGIETFGLVPVDRNIEGVVDMLLDATQHFDQPLTKDRLFGWHAALFPTGHSSMHKITIADWRGNEAGPMQVVSGPLGRERVHFQAPDASVLDFEMQQFLDWFNRDMRYDPVMKAAIAHLWFVTIHPFDDGNGRIGRTIADMQLARADGSAQRFYSMSAQIRKERNRYYEMLEKTQKGDLDITEWLDWFLSCLDRALSATEEILAGVLKKARYWEWLSTKPISERQRLMLNKLLDGFDGKLTSSKWAKIAKCSQDTALRDIQKLIEQDVLVKDESGGRSTSYLLKEIA</sequence>
<dbReference type="InterPro" id="IPR036388">
    <property type="entry name" value="WH-like_DNA-bd_sf"/>
</dbReference>
<comment type="caution">
    <text evidence="2">The sequence shown here is derived from an EMBL/GenBank/DDBJ whole genome shotgun (WGS) entry which is preliminary data.</text>
</comment>
<accession>A0ABW0IBP6</accession>
<evidence type="ECO:0000259" key="1">
    <source>
        <dbReference type="PROSITE" id="PS51459"/>
    </source>
</evidence>
<evidence type="ECO:0000313" key="2">
    <source>
        <dbReference type="EMBL" id="MFC5410833.1"/>
    </source>
</evidence>
<protein>
    <submittedName>
        <fullName evidence="2">Fic family protein</fullName>
    </submittedName>
</protein>
<dbReference type="InterPro" id="IPR040198">
    <property type="entry name" value="Fido_containing"/>
</dbReference>
<dbReference type="RefSeq" id="WP_379846923.1">
    <property type="nucleotide sequence ID" value="NZ_JBHSMA010000004.1"/>
</dbReference>
<keyword evidence="3" id="KW-1185">Reference proteome</keyword>
<dbReference type="PANTHER" id="PTHR13504">
    <property type="entry name" value="FIDO DOMAIN-CONTAINING PROTEIN DDB_G0283145"/>
    <property type="match status" value="1"/>
</dbReference>
<dbReference type="PANTHER" id="PTHR13504:SF33">
    <property type="entry name" value="FIC FAMILY PROTEIN"/>
    <property type="match status" value="1"/>
</dbReference>
<proteinExistence type="predicted"/>
<dbReference type="PROSITE" id="PS51459">
    <property type="entry name" value="FIDO"/>
    <property type="match status" value="1"/>
</dbReference>
<dbReference type="InterPro" id="IPR003812">
    <property type="entry name" value="Fido"/>
</dbReference>